<evidence type="ECO:0000313" key="3">
    <source>
        <dbReference type="Proteomes" id="UP001355206"/>
    </source>
</evidence>
<evidence type="ECO:0000313" key="2">
    <source>
        <dbReference type="EMBL" id="MEE7492243.1"/>
    </source>
</evidence>
<dbReference type="InterPro" id="IPR027417">
    <property type="entry name" value="P-loop_NTPase"/>
</dbReference>
<proteinExistence type="predicted"/>
<gene>
    <name evidence="2" type="ORF">MOTC310_17880</name>
</gene>
<evidence type="ECO:0000259" key="1">
    <source>
        <dbReference type="Pfam" id="PF02463"/>
    </source>
</evidence>
<sequence length="832" mass="91222">MIKVEELHIFEFRGIKKLNLNLNRRNFAVCGANGTGKSGVVDALEFVLAGTISRLTGKGRGDISVKVHGAHVDCQSDLEKAAVEAVVWIPSLNRTVRARRTVKAPSVLKLTPDSPEARKVFRKLEAHPEFALSRREIIRFVLAEPGQRAKDVQALLKLDELEALRLRLQRIANAAASTSKKALTDRNAAGAVLARAMDIAEVADPLVLEAANMRRAVLGLAPLPELGSAASLREGMASVNGKQASRVIKAVAKVDVAAATASLNSRVGDDFAALLEEAKAATCALQVDEAMLNAVVRDDFLKTALELYDGEVCPACDTPKSLEEFGSTIGRKRAKLEEVRSLRERAERAIAPLSAAIEVDLALARTVYPDAKLLLDEAELKVLADHGLALKAAAAQLRAFLPLSLTLGVLEELASQTAAIESFGRLETLIDGLPEPSDQDAAQEYLIAAQHRLEAFRKASATAEVAEDRAFKARRVFDLFKLTSDTALEGVYAEVQRDFADLYRRINSDDEGAFEAKLDPTLGRLGFGVDFYGRGFFPPGAYHSEGHQDSMGLCLYLALMRHLLGSGFTFTVLDDVLMSVDAGHRREVSKLLRAEFPDTQFVLTTHDKAWLKFMGTTKLVEPKDTVHFRKWTVADGPTVWAKGDVWDEIRSLASGDDVSGAAALLRRSLEHMASEFCQALRVKVEFSVDGHHDLGDLLDPAINQLRSLYKEARVAADSWKASDRIEAIRRLEKALEETASLAKVEQWQINRTVHYNEWANLHRDEFLAVVNAFHALCVLFECDACGVPIEVSPPRGSREYIQCLCGEVKFSFMKKPKERPATSSPAVSRALS</sequence>
<protein>
    <submittedName>
        <fullName evidence="2">Chromosome segregation protein SMC</fullName>
    </submittedName>
</protein>
<accession>A0ABU7TRG0</accession>
<name>A0ABU7TRG0_9HYPH</name>
<dbReference type="RefSeq" id="WP_331302779.1">
    <property type="nucleotide sequence ID" value="NZ_MLCA01000009.1"/>
</dbReference>
<dbReference type="Proteomes" id="UP001355206">
    <property type="component" value="Unassembled WGS sequence"/>
</dbReference>
<organism evidence="2 3">
    <name type="scientific">Methylobacterium oryzae</name>
    <dbReference type="NCBI Taxonomy" id="334852"/>
    <lineage>
        <taxon>Bacteria</taxon>
        <taxon>Pseudomonadati</taxon>
        <taxon>Pseudomonadota</taxon>
        <taxon>Alphaproteobacteria</taxon>
        <taxon>Hyphomicrobiales</taxon>
        <taxon>Methylobacteriaceae</taxon>
        <taxon>Methylobacterium</taxon>
    </lineage>
</organism>
<keyword evidence="3" id="KW-1185">Reference proteome</keyword>
<dbReference type="SUPFAM" id="SSF52540">
    <property type="entry name" value="P-loop containing nucleoside triphosphate hydrolases"/>
    <property type="match status" value="1"/>
</dbReference>
<dbReference type="Gene3D" id="3.40.50.300">
    <property type="entry name" value="P-loop containing nucleotide triphosphate hydrolases"/>
    <property type="match status" value="2"/>
</dbReference>
<dbReference type="Pfam" id="PF02463">
    <property type="entry name" value="SMC_N"/>
    <property type="match status" value="1"/>
</dbReference>
<dbReference type="EMBL" id="MLCA01000009">
    <property type="protein sequence ID" value="MEE7492243.1"/>
    <property type="molecule type" value="Genomic_DNA"/>
</dbReference>
<reference evidence="2 3" key="1">
    <citation type="journal article" date="2012" name="Genet. Mol. Biol.">
        <title>Analysis of 16S rRNA and mxaF genes revealing insights into Methylobacterium niche-specific plant association.</title>
        <authorList>
            <person name="Dourado M.N."/>
            <person name="Andreote F.D."/>
            <person name="Dini-Andreote F."/>
            <person name="Conti R."/>
            <person name="Araujo J.M."/>
            <person name="Araujo W.L."/>
        </authorList>
    </citation>
    <scope>NUCLEOTIDE SEQUENCE [LARGE SCALE GENOMIC DNA]</scope>
    <source>
        <strain evidence="2 3">TC3-10</strain>
    </source>
</reference>
<dbReference type="PANTHER" id="PTHR32182:SF0">
    <property type="entry name" value="DNA REPLICATION AND REPAIR PROTEIN RECF"/>
    <property type="match status" value="1"/>
</dbReference>
<feature type="domain" description="RecF/RecN/SMC N-terminal" evidence="1">
    <location>
        <begin position="4"/>
        <end position="617"/>
    </location>
</feature>
<comment type="caution">
    <text evidence="2">The sequence shown here is derived from an EMBL/GenBank/DDBJ whole genome shotgun (WGS) entry which is preliminary data.</text>
</comment>
<dbReference type="InterPro" id="IPR003395">
    <property type="entry name" value="RecF/RecN/SMC_N"/>
</dbReference>
<dbReference type="PANTHER" id="PTHR32182">
    <property type="entry name" value="DNA REPLICATION AND REPAIR PROTEIN RECF"/>
    <property type="match status" value="1"/>
</dbReference>